<dbReference type="SUPFAM" id="SSF50998">
    <property type="entry name" value="Quinoprotein alcohol dehydrogenase-like"/>
    <property type="match status" value="1"/>
</dbReference>
<comment type="caution">
    <text evidence="4">The sequence shown here is derived from an EMBL/GenBank/DDBJ whole genome shotgun (WGS) entry which is preliminary data.</text>
</comment>
<protein>
    <submittedName>
        <fullName evidence="4">WD40 repeat domain-containing protein</fullName>
    </submittedName>
</protein>
<dbReference type="InterPro" id="IPR011659">
    <property type="entry name" value="WD40"/>
</dbReference>
<dbReference type="InterPro" id="IPR001680">
    <property type="entry name" value="WD40_rpt"/>
</dbReference>
<evidence type="ECO:0000313" key="4">
    <source>
        <dbReference type="EMBL" id="RRD51411.1"/>
    </source>
</evidence>
<dbReference type="Proteomes" id="UP000280935">
    <property type="component" value="Unassembled WGS sequence"/>
</dbReference>
<accession>A0A3P1WYT9</accession>
<keyword evidence="2" id="KW-0677">Repeat</keyword>
<reference evidence="4 5" key="1">
    <citation type="submission" date="2018-11" db="EMBL/GenBank/DDBJ databases">
        <title>Genomes From Bacteria Associated with the Canine Oral Cavity: a Test Case for Automated Genome-Based Taxonomic Assignment.</title>
        <authorList>
            <person name="Coil D.A."/>
            <person name="Jospin G."/>
            <person name="Darling A.E."/>
            <person name="Wallis C."/>
            <person name="Davis I.J."/>
            <person name="Harris S."/>
            <person name="Eisen J.A."/>
            <person name="Holcombe L.J."/>
            <person name="O'Flynn C."/>
        </authorList>
    </citation>
    <scope>NUCLEOTIDE SEQUENCE [LARGE SCALE GENOMIC DNA]</scope>
    <source>
        <strain evidence="4 5">OH2822_COT-296</strain>
    </source>
</reference>
<gene>
    <name evidence="4" type="ORF">EII35_00570</name>
</gene>
<evidence type="ECO:0000313" key="5">
    <source>
        <dbReference type="Proteomes" id="UP000280935"/>
    </source>
</evidence>
<evidence type="ECO:0000256" key="3">
    <source>
        <dbReference type="PROSITE-ProRule" id="PRU00221"/>
    </source>
</evidence>
<name>A0A3P1WYT9_9ACTN</name>
<organism evidence="4 5">
    <name type="scientific">Arachnia propionica</name>
    <dbReference type="NCBI Taxonomy" id="1750"/>
    <lineage>
        <taxon>Bacteria</taxon>
        <taxon>Bacillati</taxon>
        <taxon>Actinomycetota</taxon>
        <taxon>Actinomycetes</taxon>
        <taxon>Propionibacteriales</taxon>
        <taxon>Propionibacteriaceae</taxon>
        <taxon>Arachnia</taxon>
    </lineage>
</organism>
<dbReference type="Pfam" id="PF00400">
    <property type="entry name" value="WD40"/>
    <property type="match status" value="4"/>
</dbReference>
<feature type="repeat" description="WD" evidence="3">
    <location>
        <begin position="411"/>
        <end position="452"/>
    </location>
</feature>
<dbReference type="RefSeq" id="WP_125226513.1">
    <property type="nucleotide sequence ID" value="NZ_RQYT01000001.1"/>
</dbReference>
<dbReference type="AlphaFoldDB" id="A0A3P1WYT9"/>
<dbReference type="SUPFAM" id="SSF117289">
    <property type="entry name" value="Nucleoporin domain"/>
    <property type="match status" value="1"/>
</dbReference>
<dbReference type="InterPro" id="IPR011047">
    <property type="entry name" value="Quinoprotein_ADH-like_sf"/>
</dbReference>
<dbReference type="PROSITE" id="PS50294">
    <property type="entry name" value="WD_REPEATS_REGION"/>
    <property type="match status" value="2"/>
</dbReference>
<dbReference type="OrthoDB" id="9758793at2"/>
<dbReference type="PANTHER" id="PTHR19848">
    <property type="entry name" value="WD40 REPEAT PROTEIN"/>
    <property type="match status" value="1"/>
</dbReference>
<dbReference type="InterPro" id="IPR015943">
    <property type="entry name" value="WD40/YVTN_repeat-like_dom_sf"/>
</dbReference>
<sequence>MNLVDPVARWSPDGSRLALSSDLDGVEVLDWSPDSGLLATGGDGSVAHVREADTGRIVLSLDRHRHGVLEVAWSPRGDLLLTRDHDDIVRLWGTDTGALHLTLPAPCFGTFAWHPDGTRFLGTASYGPVTVWGLDGTPEIELQPPPTGHHGWIEAFAWHPDGERIATTGPFDPILIWSRDGALLHQLPPSPSSRQALAWRGDGALAEGSDSGQLVVWDVATATPLHSTEVPSEVLGLAWSPDQECLAIATPSSLATWRPGEMPSFLREDLDLLRWPGVTLTWQDDATVRPAPRDRDAPVPSPDGTCTATRHDDQLLIRDAATGDLLATTSHRPGYEPVARWSPDGRLAHNVHSPEVQILHPATGTTTTLAGHMDEVTDLAWSPDSRRLATASVDNRVRIWDAATGRCLLLLHEHEQCVDEVVWRPQGDLIASRDLNNELLIWDPATGRIRTRIAPPTEVISLAWHPDGSHLIGMTEDGPLGWDPSGTVCRPTGIRVR</sequence>
<feature type="repeat" description="WD" evidence="3">
    <location>
        <begin position="369"/>
        <end position="410"/>
    </location>
</feature>
<feature type="repeat" description="WD" evidence="3">
    <location>
        <begin position="61"/>
        <end position="102"/>
    </location>
</feature>
<dbReference type="PROSITE" id="PS50082">
    <property type="entry name" value="WD_REPEATS_2"/>
    <property type="match status" value="3"/>
</dbReference>
<evidence type="ECO:0000256" key="2">
    <source>
        <dbReference type="ARBA" id="ARBA00022737"/>
    </source>
</evidence>
<dbReference type="Gene3D" id="2.130.10.10">
    <property type="entry name" value="YVTN repeat-like/Quinoprotein amine dehydrogenase"/>
    <property type="match status" value="3"/>
</dbReference>
<evidence type="ECO:0000256" key="1">
    <source>
        <dbReference type="ARBA" id="ARBA00022574"/>
    </source>
</evidence>
<dbReference type="PROSITE" id="PS00678">
    <property type="entry name" value="WD_REPEATS_1"/>
    <property type="match status" value="1"/>
</dbReference>
<dbReference type="PANTHER" id="PTHR19848:SF8">
    <property type="entry name" value="F-BOX AND WD REPEAT DOMAIN CONTAINING 7"/>
    <property type="match status" value="1"/>
</dbReference>
<dbReference type="Pfam" id="PF07676">
    <property type="entry name" value="PD40"/>
    <property type="match status" value="1"/>
</dbReference>
<keyword evidence="1 3" id="KW-0853">WD repeat</keyword>
<proteinExistence type="predicted"/>
<dbReference type="InterPro" id="IPR019775">
    <property type="entry name" value="WD40_repeat_CS"/>
</dbReference>
<dbReference type="SMART" id="SM00320">
    <property type="entry name" value="WD40"/>
    <property type="match status" value="9"/>
</dbReference>
<dbReference type="EMBL" id="RQYT01000001">
    <property type="protein sequence ID" value="RRD51411.1"/>
    <property type="molecule type" value="Genomic_DNA"/>
</dbReference>